<dbReference type="Proteomes" id="UP000005707">
    <property type="component" value="Unassembled WGS sequence"/>
</dbReference>
<dbReference type="RefSeq" id="WP_021031192.1">
    <property type="nucleotide sequence ID" value="NZ_AFNU02000017.1"/>
</dbReference>
<dbReference type="Gene3D" id="1.25.40.10">
    <property type="entry name" value="Tetratricopeptide repeat domain"/>
    <property type="match status" value="1"/>
</dbReference>
<evidence type="ECO:0008006" key="3">
    <source>
        <dbReference type="Google" id="ProtNLM"/>
    </source>
</evidence>
<name>U2E862_9MOLU</name>
<proteinExistence type="predicted"/>
<evidence type="ECO:0000313" key="1">
    <source>
        <dbReference type="EMBL" id="ERJ11066.1"/>
    </source>
</evidence>
<dbReference type="InterPro" id="IPR011990">
    <property type="entry name" value="TPR-like_helical_dom_sf"/>
</dbReference>
<reference evidence="1 2" key="2">
    <citation type="journal article" date="2013" name="PLoS ONE">
        <title>INDIGO - INtegrated Data Warehouse of MIcrobial GenOmes with Examples from the Red Sea Extremophiles.</title>
        <authorList>
            <person name="Alam I."/>
            <person name="Antunes A."/>
            <person name="Kamau A.A."/>
            <person name="Ba Alawi W."/>
            <person name="Kalkatawi M."/>
            <person name="Stingl U."/>
            <person name="Bajic V.B."/>
        </authorList>
    </citation>
    <scope>NUCLEOTIDE SEQUENCE [LARGE SCALE GENOMIC DNA]</scope>
    <source>
        <strain evidence="1 2">SSD-17B</strain>
    </source>
</reference>
<keyword evidence="2" id="KW-1185">Reference proteome</keyword>
<gene>
    <name evidence="1" type="ORF">HLPCO_002887</name>
</gene>
<evidence type="ECO:0000313" key="2">
    <source>
        <dbReference type="Proteomes" id="UP000005707"/>
    </source>
</evidence>
<reference evidence="1 2" key="1">
    <citation type="journal article" date="2011" name="J. Bacteriol.">
        <title>Genome sequence of Haloplasma contractile, an unusual contractile bacterium from a deep-sea anoxic brine lake.</title>
        <authorList>
            <person name="Antunes A."/>
            <person name="Alam I."/>
            <person name="El Dorry H."/>
            <person name="Siam R."/>
            <person name="Robertson A."/>
            <person name="Bajic V.B."/>
            <person name="Stingl U."/>
        </authorList>
    </citation>
    <scope>NUCLEOTIDE SEQUENCE [LARGE SCALE GENOMIC DNA]</scope>
    <source>
        <strain evidence="1 2">SSD-17B</strain>
    </source>
</reference>
<dbReference type="AlphaFoldDB" id="U2E862"/>
<organism evidence="1 2">
    <name type="scientific">Haloplasma contractile SSD-17B</name>
    <dbReference type="NCBI Taxonomy" id="1033810"/>
    <lineage>
        <taxon>Bacteria</taxon>
        <taxon>Bacillati</taxon>
        <taxon>Mycoplasmatota</taxon>
        <taxon>Mollicutes</taxon>
        <taxon>Haloplasmatales</taxon>
        <taxon>Haloplasmataceae</taxon>
        <taxon>Haloplasma</taxon>
    </lineage>
</organism>
<sequence>MGPYCEALKINKSVYKEFKKQMKRSEKCMKKKKYNRYIFEAEKSLQILKRSIGLNNPIAGRIYFSIGKVYNQLDQREKANEYLSDAKNIYEAFIIKYKDNSTYINDIKKSKKDLAIIYTILSDIALKLNDTRLLDEINTKLVDNEYVSTQDKIGALFQLAEFRKRAKHYDEAYDYGKQTIELLRYLRICNEHYYIQMYIILGLSALKMENYERAIIILKNLKENYSLQRSDSNNVQEYLNAAYAKKDESD</sequence>
<dbReference type="EMBL" id="AFNU02000017">
    <property type="protein sequence ID" value="ERJ11066.1"/>
    <property type="molecule type" value="Genomic_DNA"/>
</dbReference>
<dbReference type="InParanoid" id="U2E862"/>
<accession>U2E862</accession>
<comment type="caution">
    <text evidence="1">The sequence shown here is derived from an EMBL/GenBank/DDBJ whole genome shotgun (WGS) entry which is preliminary data.</text>
</comment>
<protein>
    <recommendedName>
        <fullName evidence="3">Tetratricopeptide repeat protein</fullName>
    </recommendedName>
</protein>
<dbReference type="SUPFAM" id="SSF81901">
    <property type="entry name" value="HCP-like"/>
    <property type="match status" value="1"/>
</dbReference>